<proteinExistence type="predicted"/>
<evidence type="ECO:0000313" key="1">
    <source>
        <dbReference type="EMBL" id="ACN73434.1"/>
    </source>
</evidence>
<reference evidence="1" key="1">
    <citation type="journal article" date="2009" name="Appl. Environ. Microbiol.">
        <title>Mobilization of a Tn402-like class 1 integron with a novel cassette array via flanking miniature inverted-repeat transposable element-like structures.</title>
        <authorList>
            <person name="Gillings M.R."/>
            <person name="Labbate M."/>
            <person name="Sajjad A."/>
            <person name="Giguere N.J."/>
            <person name="Holley M.P."/>
            <person name="Stokes H.W."/>
        </authorList>
    </citation>
    <scope>NUCLEOTIDE SEQUENCE</scope>
    <source>
        <strain evidence="1">NFM2</strain>
    </source>
</reference>
<accession>C0LII1</accession>
<dbReference type="EMBL" id="FJ711439">
    <property type="protein sequence ID" value="ACN73434.1"/>
    <property type="molecule type" value="Genomic_DNA"/>
</dbReference>
<protein>
    <submittedName>
        <fullName evidence="1">Uncharacterized protein</fullName>
    </submittedName>
</protein>
<organism evidence="1">
    <name type="scientific">Acinetobacter sp. NFM2</name>
    <dbReference type="NCBI Taxonomy" id="619773"/>
    <lineage>
        <taxon>Bacteria</taxon>
        <taxon>Pseudomonadati</taxon>
        <taxon>Pseudomonadota</taxon>
        <taxon>Gammaproteobacteria</taxon>
        <taxon>Moraxellales</taxon>
        <taxon>Moraxellaceae</taxon>
        <taxon>Acinetobacter</taxon>
    </lineage>
</organism>
<sequence length="211" mass="23906">MSLSAEILLLKSYTGHMHRYNEYIKAHCLKLGDTTMQLQKFNTGTANVRHLLQSFTQAYDGLPSCVINVIGVATKADPQFIFNIELDVVLFHQHKSQAYCIEVNAPLQVQAIADAHESFRFSPDDSHALIEGEVMDVAINLQHQAINDMIQYDLLSDAELEKFNTWNKGFASALLTECFEDVADFNALHSSHFMANTVYLRLIEYFKNNLS</sequence>
<gene>
    <name evidence="1" type="ORF">4G5-orf32</name>
</gene>
<name>C0LII1_9GAMM</name>
<dbReference type="AlphaFoldDB" id="C0LII1"/>